<evidence type="ECO:0000313" key="10">
    <source>
        <dbReference type="EMBL" id="KAG2185003.1"/>
    </source>
</evidence>
<accession>A0A8H7UMA4</accession>
<keyword evidence="2" id="KW-1003">Cell membrane</keyword>
<dbReference type="GO" id="GO:0012505">
    <property type="term" value="C:endomembrane system"/>
    <property type="evidence" value="ECO:0007669"/>
    <property type="project" value="UniProtKB-SubCell"/>
</dbReference>
<sequence length="201" mass="20688">MVKFTFSIAAVLVAALSSAQAHYQLTYPVPRGPFSEDNEPIGPCATYNVSPNRTEFPLSKGFMEINSEHVQYTYSVHLVLNSNPSAADFTAQNSTVSNGTNSFPEQACLPVDLSKYSNIADGTNATLQIVYNAGDSILYECADVVLKSSPAGWNASACSNANGASPSGNGTSGGSTSSASALTASSALAAIGLVLAAASQF</sequence>
<dbReference type="PANTHER" id="PTHR34992">
    <property type="entry name" value="HYPHAL ANASTAMOSIS-7 PROTEIN"/>
    <property type="match status" value="1"/>
</dbReference>
<organism evidence="10 11">
    <name type="scientific">Mortierella isabellina</name>
    <name type="common">Filamentous fungus</name>
    <name type="synonym">Umbelopsis isabellina</name>
    <dbReference type="NCBI Taxonomy" id="91625"/>
    <lineage>
        <taxon>Eukaryota</taxon>
        <taxon>Fungi</taxon>
        <taxon>Fungi incertae sedis</taxon>
        <taxon>Mucoromycota</taxon>
        <taxon>Mucoromycotina</taxon>
        <taxon>Umbelopsidomycetes</taxon>
        <taxon>Umbelopsidales</taxon>
        <taxon>Umbelopsidaceae</taxon>
        <taxon>Umbelopsis</taxon>
    </lineage>
</organism>
<dbReference type="EMBL" id="JAEPQZ010000002">
    <property type="protein sequence ID" value="KAG2185003.1"/>
    <property type="molecule type" value="Genomic_DNA"/>
</dbReference>
<feature type="chain" id="PRO_5034142486" description="Copper acquisition factor BIM1-like domain-containing protein" evidence="8">
    <location>
        <begin position="22"/>
        <end position="201"/>
    </location>
</feature>
<comment type="caution">
    <text evidence="10">The sequence shown here is derived from an EMBL/GenBank/DDBJ whole genome shotgun (WGS) entry which is preliminary data.</text>
</comment>
<evidence type="ECO:0000259" key="9">
    <source>
        <dbReference type="Pfam" id="PF20238"/>
    </source>
</evidence>
<evidence type="ECO:0000256" key="2">
    <source>
        <dbReference type="ARBA" id="ARBA00022475"/>
    </source>
</evidence>
<dbReference type="CDD" id="cd21176">
    <property type="entry name" value="LPMO_auxiliary-like"/>
    <property type="match status" value="1"/>
</dbReference>
<name>A0A8H7UMA4_MORIS</name>
<evidence type="ECO:0000256" key="8">
    <source>
        <dbReference type="SAM" id="SignalP"/>
    </source>
</evidence>
<evidence type="ECO:0000256" key="3">
    <source>
        <dbReference type="ARBA" id="ARBA00022729"/>
    </source>
</evidence>
<feature type="signal peptide" evidence="8">
    <location>
        <begin position="1"/>
        <end position="21"/>
    </location>
</feature>
<evidence type="ECO:0000256" key="1">
    <source>
        <dbReference type="ARBA" id="ARBA00004236"/>
    </source>
</evidence>
<dbReference type="AlphaFoldDB" id="A0A8H7UMA4"/>
<dbReference type="InterPro" id="IPR046530">
    <property type="entry name" value="BIM1-like_dom"/>
</dbReference>
<evidence type="ECO:0000256" key="4">
    <source>
        <dbReference type="ARBA" id="ARBA00023136"/>
    </source>
</evidence>
<evidence type="ECO:0000313" key="11">
    <source>
        <dbReference type="Proteomes" id="UP000654370"/>
    </source>
</evidence>
<feature type="domain" description="Copper acquisition factor BIM1-like" evidence="9">
    <location>
        <begin position="20"/>
        <end position="162"/>
    </location>
</feature>
<evidence type="ECO:0000256" key="7">
    <source>
        <dbReference type="ARBA" id="ARBA00037868"/>
    </source>
</evidence>
<comment type="subcellular location">
    <subcellularLocation>
        <location evidence="1">Cell membrane</location>
    </subcellularLocation>
    <subcellularLocation>
        <location evidence="7">Endomembrane system</location>
        <topology evidence="7">Lipid-anchor</topology>
    </subcellularLocation>
</comment>
<evidence type="ECO:0000256" key="6">
    <source>
        <dbReference type="ARBA" id="ARBA00023288"/>
    </source>
</evidence>
<dbReference type="PANTHER" id="PTHR34992:SF1">
    <property type="entry name" value="COPPER ACQUISITION FACTOR BIM1-LIKE DOMAIN-CONTAINING PROTEIN"/>
    <property type="match status" value="1"/>
</dbReference>
<keyword evidence="4" id="KW-0472">Membrane</keyword>
<evidence type="ECO:0000256" key="5">
    <source>
        <dbReference type="ARBA" id="ARBA00023180"/>
    </source>
</evidence>
<dbReference type="GO" id="GO:0005886">
    <property type="term" value="C:plasma membrane"/>
    <property type="evidence" value="ECO:0007669"/>
    <property type="project" value="UniProtKB-SubCell"/>
</dbReference>
<dbReference type="OrthoDB" id="2146436at2759"/>
<proteinExistence type="predicted"/>
<keyword evidence="6" id="KW-0449">Lipoprotein</keyword>
<keyword evidence="11" id="KW-1185">Reference proteome</keyword>
<keyword evidence="5" id="KW-0325">Glycoprotein</keyword>
<dbReference type="Pfam" id="PF20238">
    <property type="entry name" value="BIM1-like_dom"/>
    <property type="match status" value="1"/>
</dbReference>
<dbReference type="Proteomes" id="UP000654370">
    <property type="component" value="Unassembled WGS sequence"/>
</dbReference>
<gene>
    <name evidence="10" type="ORF">INT43_000916</name>
</gene>
<protein>
    <recommendedName>
        <fullName evidence="9">Copper acquisition factor BIM1-like domain-containing protein</fullName>
    </recommendedName>
</protein>
<dbReference type="InterPro" id="IPR046936">
    <property type="entry name" value="BIM1-like"/>
</dbReference>
<reference evidence="10" key="1">
    <citation type="submission" date="2020-12" db="EMBL/GenBank/DDBJ databases">
        <title>Metabolic potential, ecology and presence of endohyphal bacteria is reflected in genomic diversity of Mucoromycotina.</title>
        <authorList>
            <person name="Muszewska A."/>
            <person name="Okrasinska A."/>
            <person name="Steczkiewicz K."/>
            <person name="Drgas O."/>
            <person name="Orlowska M."/>
            <person name="Perlinska-Lenart U."/>
            <person name="Aleksandrzak-Piekarczyk T."/>
            <person name="Szatraj K."/>
            <person name="Zielenkiewicz U."/>
            <person name="Pilsyk S."/>
            <person name="Malc E."/>
            <person name="Mieczkowski P."/>
            <person name="Kruszewska J.S."/>
            <person name="Biernat P."/>
            <person name="Pawlowska J."/>
        </authorList>
    </citation>
    <scope>NUCLEOTIDE SEQUENCE</scope>
    <source>
        <strain evidence="10">WA0000067209</strain>
    </source>
</reference>
<keyword evidence="3 8" id="KW-0732">Signal</keyword>